<organism evidence="2 3">
    <name type="scientific">Candidatus Acidiferrum panamense</name>
    <dbReference type="NCBI Taxonomy" id="2741543"/>
    <lineage>
        <taxon>Bacteria</taxon>
        <taxon>Pseudomonadati</taxon>
        <taxon>Acidobacteriota</taxon>
        <taxon>Terriglobia</taxon>
        <taxon>Candidatus Acidiferrales</taxon>
        <taxon>Candidatus Acidiferrum</taxon>
    </lineage>
</organism>
<dbReference type="PROSITE" id="PS51340">
    <property type="entry name" value="MOSC"/>
    <property type="match status" value="1"/>
</dbReference>
<dbReference type="Proteomes" id="UP000567293">
    <property type="component" value="Unassembled WGS sequence"/>
</dbReference>
<sequence>MQGTIIQVNTSLGGLPKRAVSGGFITPLGLENDAHAHPAIHGGERKAILLVASETVDELAARGYPVFYGALGENLTTRGLRFRDLRIGDQIRAGGALLEITQPRGPCSALHVYGESIKDEIYDPRVEALDADSPRWGMSGFYTRVVSPGPVGPDDPIAVVAKLA</sequence>
<dbReference type="PANTHER" id="PTHR30212:SF2">
    <property type="entry name" value="PROTEIN YIIM"/>
    <property type="match status" value="1"/>
</dbReference>
<evidence type="ECO:0000259" key="1">
    <source>
        <dbReference type="PROSITE" id="PS51340"/>
    </source>
</evidence>
<dbReference type="InterPro" id="IPR052353">
    <property type="entry name" value="Benzoxazolinone_Detox_Enz"/>
</dbReference>
<proteinExistence type="predicted"/>
<gene>
    <name evidence="2" type="ORF">HRJ53_26260</name>
</gene>
<name>A0A7V8NVY6_9BACT</name>
<dbReference type="GO" id="GO:0003824">
    <property type="term" value="F:catalytic activity"/>
    <property type="evidence" value="ECO:0007669"/>
    <property type="project" value="InterPro"/>
</dbReference>
<evidence type="ECO:0000313" key="3">
    <source>
        <dbReference type="Proteomes" id="UP000567293"/>
    </source>
</evidence>
<dbReference type="GO" id="GO:0030151">
    <property type="term" value="F:molybdenum ion binding"/>
    <property type="evidence" value="ECO:0007669"/>
    <property type="project" value="InterPro"/>
</dbReference>
<dbReference type="EMBL" id="JACDQQ010002531">
    <property type="protein sequence ID" value="MBA0088505.1"/>
    <property type="molecule type" value="Genomic_DNA"/>
</dbReference>
<dbReference type="Pfam" id="PF03473">
    <property type="entry name" value="MOSC"/>
    <property type="match status" value="1"/>
</dbReference>
<reference evidence="2" key="1">
    <citation type="submission" date="2020-06" db="EMBL/GenBank/DDBJ databases">
        <title>Legume-microbial interactions unlock mineral nutrients during tropical forest succession.</title>
        <authorList>
            <person name="Epihov D.Z."/>
        </authorList>
    </citation>
    <scope>NUCLEOTIDE SEQUENCE [LARGE SCALE GENOMIC DNA]</scope>
    <source>
        <strain evidence="2">Pan2503</strain>
    </source>
</reference>
<dbReference type="Gene3D" id="2.40.33.20">
    <property type="entry name" value="PK beta-barrel domain-like"/>
    <property type="match status" value="1"/>
</dbReference>
<feature type="domain" description="MOSC" evidence="1">
    <location>
        <begin position="17"/>
        <end position="160"/>
    </location>
</feature>
<dbReference type="GO" id="GO:0030170">
    <property type="term" value="F:pyridoxal phosphate binding"/>
    <property type="evidence" value="ECO:0007669"/>
    <property type="project" value="InterPro"/>
</dbReference>
<dbReference type="InterPro" id="IPR011037">
    <property type="entry name" value="Pyrv_Knase-like_insert_dom_sf"/>
</dbReference>
<dbReference type="InterPro" id="IPR005302">
    <property type="entry name" value="MoCF_Sase_C"/>
</dbReference>
<accession>A0A7V8NVY6</accession>
<comment type="caution">
    <text evidence="2">The sequence shown here is derived from an EMBL/GenBank/DDBJ whole genome shotgun (WGS) entry which is preliminary data.</text>
</comment>
<protein>
    <submittedName>
        <fullName evidence="2">MOSC domain-containing protein</fullName>
    </submittedName>
</protein>
<evidence type="ECO:0000313" key="2">
    <source>
        <dbReference type="EMBL" id="MBA0088505.1"/>
    </source>
</evidence>
<dbReference type="SUPFAM" id="SSF50800">
    <property type="entry name" value="PK beta-barrel domain-like"/>
    <property type="match status" value="1"/>
</dbReference>
<keyword evidence="3" id="KW-1185">Reference proteome</keyword>
<dbReference type="PANTHER" id="PTHR30212">
    <property type="entry name" value="PROTEIN YIIM"/>
    <property type="match status" value="1"/>
</dbReference>
<dbReference type="AlphaFoldDB" id="A0A7V8NVY6"/>